<dbReference type="Proteomes" id="UP001253848">
    <property type="component" value="Unassembled WGS sequence"/>
</dbReference>
<dbReference type="InterPro" id="IPR004710">
    <property type="entry name" value="Bilac:Na_transpt"/>
</dbReference>
<feature type="transmembrane region" description="Helical" evidence="5">
    <location>
        <begin position="209"/>
        <end position="231"/>
    </location>
</feature>
<feature type="transmembrane region" description="Helical" evidence="5">
    <location>
        <begin position="326"/>
        <end position="351"/>
    </location>
</feature>
<dbReference type="Gene3D" id="1.20.1530.20">
    <property type="match status" value="1"/>
</dbReference>
<feature type="transmembrane region" description="Helical" evidence="5">
    <location>
        <begin position="145"/>
        <end position="165"/>
    </location>
</feature>
<keyword evidence="3 5" id="KW-1133">Transmembrane helix</keyword>
<evidence type="ECO:0000256" key="2">
    <source>
        <dbReference type="ARBA" id="ARBA00022692"/>
    </source>
</evidence>
<dbReference type="PANTHER" id="PTHR10361:SF28">
    <property type="entry name" value="P3 PROTEIN-RELATED"/>
    <property type="match status" value="1"/>
</dbReference>
<feature type="transmembrane region" description="Helical" evidence="5">
    <location>
        <begin position="243"/>
        <end position="260"/>
    </location>
</feature>
<evidence type="ECO:0000256" key="3">
    <source>
        <dbReference type="ARBA" id="ARBA00022989"/>
    </source>
</evidence>
<feature type="transmembrane region" description="Helical" evidence="5">
    <location>
        <begin position="117"/>
        <end position="139"/>
    </location>
</feature>
<feature type="transmembrane region" description="Helical" evidence="5">
    <location>
        <begin position="56"/>
        <end position="74"/>
    </location>
</feature>
<feature type="transmembrane region" description="Helical" evidence="5">
    <location>
        <begin position="30"/>
        <end position="49"/>
    </location>
</feature>
<gene>
    <name evidence="6" type="ORF">RM541_01420</name>
</gene>
<comment type="caution">
    <text evidence="6">The sequence shown here is derived from an EMBL/GenBank/DDBJ whole genome shotgun (WGS) entry which is preliminary data.</text>
</comment>
<protein>
    <submittedName>
        <fullName evidence="6">Bile acid:sodium symporter family protein</fullName>
    </submittedName>
</protein>
<organism evidence="6 7">
    <name type="scientific">Autumnicola psychrophila</name>
    <dbReference type="NCBI Taxonomy" id="3075592"/>
    <lineage>
        <taxon>Bacteria</taxon>
        <taxon>Pseudomonadati</taxon>
        <taxon>Bacteroidota</taxon>
        <taxon>Flavobacteriia</taxon>
        <taxon>Flavobacteriales</taxon>
        <taxon>Flavobacteriaceae</taxon>
        <taxon>Autumnicola</taxon>
    </lineage>
</organism>
<evidence type="ECO:0000256" key="5">
    <source>
        <dbReference type="SAM" id="Phobius"/>
    </source>
</evidence>
<keyword evidence="4 5" id="KW-0472">Membrane</keyword>
<evidence type="ECO:0000256" key="4">
    <source>
        <dbReference type="ARBA" id="ARBA00023136"/>
    </source>
</evidence>
<feature type="transmembrane region" description="Helical" evidence="5">
    <location>
        <begin position="86"/>
        <end position="105"/>
    </location>
</feature>
<sequence length="370" mass="40385">MKSLYKFALWAGGILALFSVYFYFKGQYSIFGPLMVFFFLALSVGFRGYKRLKGFSFAMLIFAMVAFAMTYPGLLTRWGEFEVKSLIVPLLQIIMFGMGTTMSLADFGEVIKNPKAVFIGLACQFTIMPLVGVALVFFFSFPPEIAAGVILIGSSPSGLASNVMCYIGNANLALSITLTTVATLLAPFVTPLLMKTFGGQLIPIDLWEMMWSIVKITILPIAAGLIFNKLFHGKTAWLDKVMPLISMGGIALIIAVIVAAGRDNLLTMGALLILVGFMHNMAGYFFGYWGCKIFRIEERSCRTIAFEVGMQNAGLASGLANEMGKVATVGLAPAVFGPIMNITGSILASFWHKRSPKDEKKPTYEVMKEA</sequence>
<feature type="transmembrane region" description="Helical" evidence="5">
    <location>
        <begin position="7"/>
        <end position="24"/>
    </location>
</feature>
<dbReference type="EMBL" id="JAVRHN010000001">
    <property type="protein sequence ID" value="MDT0685005.1"/>
    <property type="molecule type" value="Genomic_DNA"/>
</dbReference>
<reference evidence="6 7" key="1">
    <citation type="submission" date="2023-09" db="EMBL/GenBank/DDBJ databases">
        <authorList>
            <person name="Rey-Velasco X."/>
        </authorList>
    </citation>
    <scope>NUCLEOTIDE SEQUENCE [LARGE SCALE GENOMIC DNA]</scope>
    <source>
        <strain evidence="6 7">F225</strain>
    </source>
</reference>
<dbReference type="RefSeq" id="WP_311498444.1">
    <property type="nucleotide sequence ID" value="NZ_JAVRHN010000001.1"/>
</dbReference>
<dbReference type="InterPro" id="IPR002657">
    <property type="entry name" value="BilAc:Na_symport/Acr3"/>
</dbReference>
<evidence type="ECO:0000313" key="6">
    <source>
        <dbReference type="EMBL" id="MDT0685005.1"/>
    </source>
</evidence>
<feature type="transmembrane region" description="Helical" evidence="5">
    <location>
        <begin position="172"/>
        <end position="189"/>
    </location>
</feature>
<dbReference type="PANTHER" id="PTHR10361">
    <property type="entry name" value="SODIUM-BILE ACID COTRANSPORTER"/>
    <property type="match status" value="1"/>
</dbReference>
<keyword evidence="2 5" id="KW-0812">Transmembrane</keyword>
<dbReference type="Pfam" id="PF01758">
    <property type="entry name" value="SBF"/>
    <property type="match status" value="1"/>
</dbReference>
<evidence type="ECO:0000313" key="7">
    <source>
        <dbReference type="Proteomes" id="UP001253848"/>
    </source>
</evidence>
<accession>A0ABU3DMS6</accession>
<dbReference type="InterPro" id="IPR038770">
    <property type="entry name" value="Na+/solute_symporter_sf"/>
</dbReference>
<evidence type="ECO:0000256" key="1">
    <source>
        <dbReference type="ARBA" id="ARBA00004141"/>
    </source>
</evidence>
<name>A0ABU3DMS6_9FLAO</name>
<keyword evidence="7" id="KW-1185">Reference proteome</keyword>
<proteinExistence type="predicted"/>
<comment type="subcellular location">
    <subcellularLocation>
        <location evidence="1">Membrane</location>
        <topology evidence="1">Multi-pass membrane protein</topology>
    </subcellularLocation>
</comment>
<feature type="transmembrane region" description="Helical" evidence="5">
    <location>
        <begin position="266"/>
        <end position="291"/>
    </location>
</feature>